<proteinExistence type="inferred from homology"/>
<evidence type="ECO:0000259" key="13">
    <source>
        <dbReference type="PROSITE" id="PS50857"/>
    </source>
</evidence>
<dbReference type="PANTHER" id="PTHR22888">
    <property type="entry name" value="CYTOCHROME C OXIDASE, SUBUNIT II"/>
    <property type="match status" value="1"/>
</dbReference>
<keyword evidence="3" id="KW-0813">Transport</keyword>
<sequence length="329" mass="35735">MSIARLIAPLTLLALQGCAGIQSALEPTGAEAERINVLTWLLIFFSAAVFLGVCAITAAALFGGDALRERISGERLVIGGGLLFPILVLSLLLSYGFYLMGAGSPVAHSDSRLRIEVEGKRWWWRVTYVDENGRRIESANEIRLPVGQPVEIELTSADVIHSFWVPKLAGKLDMIPGRTNRMTLHVTQAGISRGQCAEYCGGPHALMAFFVIAMPEREFAAWLEREAADAALPPTDAEAVNGQALFQSSGCVACHRIRGTVAQGTIGPDLTHVGSRHSIAAATLENDPAAFARWIRDSQHVKPENLMPSFEIFTASELRQLAAYMDQLR</sequence>
<gene>
    <name evidence="15" type="ORF">PZN02_005021</name>
</gene>
<dbReference type="SUPFAM" id="SSF49503">
    <property type="entry name" value="Cupredoxins"/>
    <property type="match status" value="1"/>
</dbReference>
<keyword evidence="8" id="KW-0186">Copper</keyword>
<dbReference type="InterPro" id="IPR009056">
    <property type="entry name" value="Cyt_c-like_dom"/>
</dbReference>
<dbReference type="InterPro" id="IPR008972">
    <property type="entry name" value="Cupredoxin"/>
</dbReference>
<feature type="domain" description="Cytochrome oxidase subunit II copper A binding" evidence="13">
    <location>
        <begin position="110"/>
        <end position="225"/>
    </location>
</feature>
<dbReference type="InterPro" id="IPR036909">
    <property type="entry name" value="Cyt_c-like_dom_sf"/>
</dbReference>
<keyword evidence="16" id="KW-1185">Reference proteome</keyword>
<accession>A0ABY8DJL3</accession>
<dbReference type="Gene3D" id="2.60.40.420">
    <property type="entry name" value="Cupredoxins - blue copper proteins"/>
    <property type="match status" value="1"/>
</dbReference>
<name>A0ABY8DJL3_9HYPH</name>
<dbReference type="InterPro" id="IPR034236">
    <property type="entry name" value="CuRO_CcO_Caa3_II"/>
</dbReference>
<comment type="catalytic activity">
    <reaction evidence="10">
        <text>4 Fe(II)-[cytochrome c] + O2 + 8 H(+)(in) = 4 Fe(III)-[cytochrome c] + 2 H2O + 4 H(+)(out)</text>
        <dbReference type="Rhea" id="RHEA:11436"/>
        <dbReference type="Rhea" id="RHEA-COMP:10350"/>
        <dbReference type="Rhea" id="RHEA-COMP:14399"/>
        <dbReference type="ChEBI" id="CHEBI:15377"/>
        <dbReference type="ChEBI" id="CHEBI:15378"/>
        <dbReference type="ChEBI" id="CHEBI:15379"/>
        <dbReference type="ChEBI" id="CHEBI:29033"/>
        <dbReference type="ChEBI" id="CHEBI:29034"/>
        <dbReference type="EC" id="7.1.1.9"/>
    </reaction>
</comment>
<evidence type="ECO:0000313" key="16">
    <source>
        <dbReference type="Proteomes" id="UP001229355"/>
    </source>
</evidence>
<dbReference type="PROSITE" id="PS00078">
    <property type="entry name" value="COX2"/>
    <property type="match status" value="1"/>
</dbReference>
<keyword evidence="4 11" id="KW-0349">Heme</keyword>
<feature type="transmembrane region" description="Helical" evidence="12">
    <location>
        <begin position="42"/>
        <end position="64"/>
    </location>
</feature>
<dbReference type="InterPro" id="IPR045187">
    <property type="entry name" value="CcO_II"/>
</dbReference>
<organism evidence="15 16">
    <name type="scientific">Sinorhizobium garamanticum</name>
    <dbReference type="NCBI Taxonomy" id="680247"/>
    <lineage>
        <taxon>Bacteria</taxon>
        <taxon>Pseudomonadati</taxon>
        <taxon>Pseudomonadota</taxon>
        <taxon>Alphaproteobacteria</taxon>
        <taxon>Hyphomicrobiales</taxon>
        <taxon>Rhizobiaceae</taxon>
        <taxon>Sinorhizobium/Ensifer group</taxon>
        <taxon>Sinorhizobium</taxon>
    </lineage>
</organism>
<dbReference type="Proteomes" id="UP001229355">
    <property type="component" value="Chromosome 2"/>
</dbReference>
<dbReference type="PROSITE" id="PS51007">
    <property type="entry name" value="CYTC"/>
    <property type="match status" value="1"/>
</dbReference>
<keyword evidence="6" id="KW-0249">Electron transport</keyword>
<dbReference type="PROSITE" id="PS50857">
    <property type="entry name" value="COX2_CUA"/>
    <property type="match status" value="1"/>
</dbReference>
<evidence type="ECO:0000256" key="8">
    <source>
        <dbReference type="ARBA" id="ARBA00023008"/>
    </source>
</evidence>
<protein>
    <submittedName>
        <fullName evidence="15">C-type cytochrome</fullName>
    </submittedName>
</protein>
<dbReference type="Pfam" id="PF00116">
    <property type="entry name" value="COX2"/>
    <property type="match status" value="1"/>
</dbReference>
<keyword evidence="9 12" id="KW-0472">Membrane</keyword>
<comment type="subcellular location">
    <subcellularLocation>
        <location evidence="1">Membrane</location>
    </subcellularLocation>
</comment>
<evidence type="ECO:0000259" key="14">
    <source>
        <dbReference type="PROSITE" id="PS51007"/>
    </source>
</evidence>
<dbReference type="PROSITE" id="PS51257">
    <property type="entry name" value="PROKAR_LIPOPROTEIN"/>
    <property type="match status" value="1"/>
</dbReference>
<evidence type="ECO:0000256" key="7">
    <source>
        <dbReference type="ARBA" id="ARBA00023004"/>
    </source>
</evidence>
<evidence type="ECO:0000256" key="9">
    <source>
        <dbReference type="ARBA" id="ARBA00023136"/>
    </source>
</evidence>
<feature type="domain" description="Cytochrome c" evidence="14">
    <location>
        <begin position="237"/>
        <end position="329"/>
    </location>
</feature>
<evidence type="ECO:0000256" key="4">
    <source>
        <dbReference type="ARBA" id="ARBA00022617"/>
    </source>
</evidence>
<keyword evidence="12" id="KW-1133">Transmembrane helix</keyword>
<keyword evidence="12" id="KW-0812">Transmembrane</keyword>
<evidence type="ECO:0000313" key="15">
    <source>
        <dbReference type="EMBL" id="WEX89710.1"/>
    </source>
</evidence>
<feature type="transmembrane region" description="Helical" evidence="12">
    <location>
        <begin position="76"/>
        <end position="98"/>
    </location>
</feature>
<keyword evidence="7 11" id="KW-0408">Iron</keyword>
<dbReference type="EMBL" id="CP120374">
    <property type="protein sequence ID" value="WEX89710.1"/>
    <property type="molecule type" value="Genomic_DNA"/>
</dbReference>
<evidence type="ECO:0000256" key="10">
    <source>
        <dbReference type="ARBA" id="ARBA00047816"/>
    </source>
</evidence>
<dbReference type="RefSeq" id="WP_280661681.1">
    <property type="nucleotide sequence ID" value="NZ_CP120374.1"/>
</dbReference>
<evidence type="ECO:0000256" key="11">
    <source>
        <dbReference type="PROSITE-ProRule" id="PRU00433"/>
    </source>
</evidence>
<reference evidence="15 16" key="1">
    <citation type="submission" date="2023-03" db="EMBL/GenBank/DDBJ databases">
        <authorList>
            <person name="Kaur S."/>
            <person name="Espinosa-Saiz D."/>
            <person name="Velazquez E."/>
            <person name="Menendez E."/>
            <person name="diCenzo G.C."/>
        </authorList>
    </citation>
    <scope>NUCLEOTIDE SEQUENCE [LARGE SCALE GENOMIC DNA]</scope>
    <source>
        <strain evidence="15 16">LMG 24692</strain>
    </source>
</reference>
<evidence type="ECO:0000256" key="1">
    <source>
        <dbReference type="ARBA" id="ARBA00004370"/>
    </source>
</evidence>
<dbReference type="InterPro" id="IPR002429">
    <property type="entry name" value="CcO_II-like_C"/>
</dbReference>
<dbReference type="InterPro" id="IPR001505">
    <property type="entry name" value="Copper_CuA"/>
</dbReference>
<dbReference type="CDD" id="cd04213">
    <property type="entry name" value="CuRO_CcO_Caa3_II"/>
    <property type="match status" value="1"/>
</dbReference>
<evidence type="ECO:0000256" key="12">
    <source>
        <dbReference type="SAM" id="Phobius"/>
    </source>
</evidence>
<evidence type="ECO:0000256" key="6">
    <source>
        <dbReference type="ARBA" id="ARBA00022982"/>
    </source>
</evidence>
<keyword evidence="5 11" id="KW-0479">Metal-binding</keyword>
<evidence type="ECO:0000256" key="5">
    <source>
        <dbReference type="ARBA" id="ARBA00022723"/>
    </source>
</evidence>
<dbReference type="Pfam" id="PF00034">
    <property type="entry name" value="Cytochrom_C"/>
    <property type="match status" value="1"/>
</dbReference>
<dbReference type="SUPFAM" id="SSF46626">
    <property type="entry name" value="Cytochrome c"/>
    <property type="match status" value="1"/>
</dbReference>
<evidence type="ECO:0000256" key="3">
    <source>
        <dbReference type="ARBA" id="ARBA00022448"/>
    </source>
</evidence>
<evidence type="ECO:0000256" key="2">
    <source>
        <dbReference type="ARBA" id="ARBA00007866"/>
    </source>
</evidence>
<dbReference type="PANTHER" id="PTHR22888:SF9">
    <property type="entry name" value="CYTOCHROME C OXIDASE SUBUNIT 2"/>
    <property type="match status" value="1"/>
</dbReference>
<comment type="similarity">
    <text evidence="2">Belongs to the cytochrome c oxidase subunit 2 family.</text>
</comment>